<feature type="region of interest" description="Disordered" evidence="1">
    <location>
        <begin position="34"/>
        <end position="93"/>
    </location>
</feature>
<keyword evidence="4" id="KW-1185">Reference proteome</keyword>
<evidence type="ECO:0000256" key="2">
    <source>
        <dbReference type="SAM" id="SignalP"/>
    </source>
</evidence>
<evidence type="ECO:0000256" key="1">
    <source>
        <dbReference type="SAM" id="MobiDB-lite"/>
    </source>
</evidence>
<evidence type="ECO:0000313" key="4">
    <source>
        <dbReference type="Proteomes" id="UP000009328"/>
    </source>
</evidence>
<accession>K0KJ70</accession>
<reference evidence="3 4" key="1">
    <citation type="journal article" date="2012" name="Eukaryot. Cell">
        <title>Draft genome sequence of Wickerhamomyces ciferrii NRRL Y-1031 F-60-10.</title>
        <authorList>
            <person name="Schneider J."/>
            <person name="Andrea H."/>
            <person name="Blom J."/>
            <person name="Jaenicke S."/>
            <person name="Ruckert C."/>
            <person name="Schorsch C."/>
            <person name="Szczepanowski R."/>
            <person name="Farwick M."/>
            <person name="Goesmann A."/>
            <person name="Puhler A."/>
            <person name="Schaffer S."/>
            <person name="Tauch A."/>
            <person name="Kohler T."/>
            <person name="Brinkrolf K."/>
        </authorList>
    </citation>
    <scope>NUCLEOTIDE SEQUENCE [LARGE SCALE GENOMIC DNA]</scope>
    <source>
        <strain evidence="4">ATCC 14091 / BCRC 22168 / CBS 111 / JCM 3599 / NBRC 0793 / NRRL Y-1031 F-60-10</strain>
    </source>
</reference>
<sequence length="93" mass="9528">MQFSTIFTVSTFALSVLSLPAPEIVTETEYHTVTVSGSSSSSTGSIPNGIPTGEFNSTNGYNSTQPGLNSTVSLSNGTSNGTADAQSTAYKLI</sequence>
<feature type="signal peptide" evidence="2">
    <location>
        <begin position="1"/>
        <end position="18"/>
    </location>
</feature>
<keyword evidence="2" id="KW-0732">Signal</keyword>
<feature type="compositionally biased region" description="Polar residues" evidence="1">
    <location>
        <begin position="54"/>
        <end position="93"/>
    </location>
</feature>
<evidence type="ECO:0000313" key="3">
    <source>
        <dbReference type="EMBL" id="CCH45260.1"/>
    </source>
</evidence>
<dbReference type="InParanoid" id="K0KJ70"/>
<comment type="caution">
    <text evidence="3">The sequence shown here is derived from an EMBL/GenBank/DDBJ whole genome shotgun (WGS) entry which is preliminary data.</text>
</comment>
<feature type="compositionally biased region" description="Low complexity" evidence="1">
    <location>
        <begin position="34"/>
        <end position="45"/>
    </location>
</feature>
<name>K0KJ70_WICCF</name>
<dbReference type="AlphaFoldDB" id="K0KJ70"/>
<gene>
    <name evidence="3" type="ORF">BN7_4842</name>
</gene>
<protein>
    <submittedName>
        <fullName evidence="3">Secreted protein</fullName>
    </submittedName>
</protein>
<dbReference type="Proteomes" id="UP000009328">
    <property type="component" value="Unassembled WGS sequence"/>
</dbReference>
<dbReference type="HOGENOM" id="CLU_2401360_0_0_1"/>
<dbReference type="EMBL" id="CAIF01000186">
    <property type="protein sequence ID" value="CCH45260.1"/>
    <property type="molecule type" value="Genomic_DNA"/>
</dbReference>
<feature type="chain" id="PRO_5003834338" evidence="2">
    <location>
        <begin position="19"/>
        <end position="93"/>
    </location>
</feature>
<organism evidence="3 4">
    <name type="scientific">Wickerhamomyces ciferrii (strain ATCC 14091 / BCRC 22168 / CBS 111 / JCM 3599 / NBRC 0793 / NRRL Y-1031 F-60-10)</name>
    <name type="common">Yeast</name>
    <name type="synonym">Pichia ciferrii</name>
    <dbReference type="NCBI Taxonomy" id="1206466"/>
    <lineage>
        <taxon>Eukaryota</taxon>
        <taxon>Fungi</taxon>
        <taxon>Dikarya</taxon>
        <taxon>Ascomycota</taxon>
        <taxon>Saccharomycotina</taxon>
        <taxon>Saccharomycetes</taxon>
        <taxon>Phaffomycetales</taxon>
        <taxon>Wickerhamomycetaceae</taxon>
        <taxon>Wickerhamomyces</taxon>
    </lineage>
</organism>
<proteinExistence type="predicted"/>